<name>A0A8C2HP18_CYPCA</name>
<keyword evidence="1" id="KW-0812">Transmembrane</keyword>
<dbReference type="Proteomes" id="UP000694701">
    <property type="component" value="Unplaced"/>
</dbReference>
<evidence type="ECO:0000313" key="2">
    <source>
        <dbReference type="Ensembl" id="ENSCCRP00020059470.1"/>
    </source>
</evidence>
<keyword evidence="1" id="KW-0472">Membrane</keyword>
<keyword evidence="1" id="KW-1133">Transmembrane helix</keyword>
<evidence type="ECO:0000313" key="3">
    <source>
        <dbReference type="Proteomes" id="UP000694701"/>
    </source>
</evidence>
<evidence type="ECO:0000256" key="1">
    <source>
        <dbReference type="SAM" id="Phobius"/>
    </source>
</evidence>
<dbReference type="Ensembl" id="ENSCCRT00020065526.1">
    <property type="protein sequence ID" value="ENSCCRP00020059470.1"/>
    <property type="gene ID" value="ENSCCRG00020028167.1"/>
</dbReference>
<proteinExistence type="predicted"/>
<sequence>QRSYFLRIYCSCIEYVHAGTPITNQYDIAAPEGEIYDFEIHSIMCKVLWSIPILFQIWTLLTGQDVMMCGFAGALTCGSVILNLNLHLDILYLIIVSFLIYPAEKKNYP</sequence>
<accession>A0A8C2HP18</accession>
<feature type="transmembrane region" description="Helical" evidence="1">
    <location>
        <begin position="81"/>
        <end position="101"/>
    </location>
</feature>
<feature type="transmembrane region" description="Helical" evidence="1">
    <location>
        <begin position="43"/>
        <end position="61"/>
    </location>
</feature>
<protein>
    <submittedName>
        <fullName evidence="2">Uncharacterized protein</fullName>
    </submittedName>
</protein>
<reference evidence="2" key="1">
    <citation type="submission" date="2025-08" db="UniProtKB">
        <authorList>
            <consortium name="Ensembl"/>
        </authorList>
    </citation>
    <scope>IDENTIFICATION</scope>
</reference>
<dbReference type="AlphaFoldDB" id="A0A8C2HP18"/>
<organism evidence="2 3">
    <name type="scientific">Cyprinus carpio</name>
    <name type="common">Common carp</name>
    <dbReference type="NCBI Taxonomy" id="7962"/>
    <lineage>
        <taxon>Eukaryota</taxon>
        <taxon>Metazoa</taxon>
        <taxon>Chordata</taxon>
        <taxon>Craniata</taxon>
        <taxon>Vertebrata</taxon>
        <taxon>Euteleostomi</taxon>
        <taxon>Actinopterygii</taxon>
        <taxon>Neopterygii</taxon>
        <taxon>Teleostei</taxon>
        <taxon>Ostariophysi</taxon>
        <taxon>Cypriniformes</taxon>
        <taxon>Cyprinidae</taxon>
        <taxon>Cyprininae</taxon>
        <taxon>Cyprinus</taxon>
    </lineage>
</organism>